<evidence type="ECO:0000259" key="1">
    <source>
        <dbReference type="SMART" id="SM01008"/>
    </source>
</evidence>
<feature type="domain" description="Aldehyde oxidase/xanthine dehydrogenase a/b hammerhead" evidence="1">
    <location>
        <begin position="216"/>
        <end position="296"/>
    </location>
</feature>
<accession>A0A6I3XM90</accession>
<dbReference type="SMART" id="SM01008">
    <property type="entry name" value="Ald_Xan_dh_C"/>
    <property type="match status" value="1"/>
</dbReference>
<name>A0A6I3XM90_9BURK</name>
<proteinExistence type="predicted"/>
<dbReference type="InterPro" id="IPR037165">
    <property type="entry name" value="AldOxase/xan_DH_Mopterin-bd_sf"/>
</dbReference>
<dbReference type="InterPro" id="IPR046867">
    <property type="entry name" value="AldOxase/xan_DH_MoCoBD2"/>
</dbReference>
<dbReference type="Pfam" id="PF02738">
    <property type="entry name" value="MoCoBD_1"/>
    <property type="match status" value="1"/>
</dbReference>
<evidence type="ECO:0000313" key="3">
    <source>
        <dbReference type="Proteomes" id="UP000431684"/>
    </source>
</evidence>
<dbReference type="PROSITE" id="PS51318">
    <property type="entry name" value="TAT"/>
    <property type="match status" value="1"/>
</dbReference>
<dbReference type="InterPro" id="IPR052516">
    <property type="entry name" value="N-heterocyclic_Hydroxylase"/>
</dbReference>
<dbReference type="RefSeq" id="WP_155709478.1">
    <property type="nucleotide sequence ID" value="NZ_BMWU01000001.1"/>
</dbReference>
<dbReference type="SUPFAM" id="SSF56003">
    <property type="entry name" value="Molybdenum cofactor-binding domain"/>
    <property type="match status" value="2"/>
</dbReference>
<dbReference type="PANTHER" id="PTHR47495">
    <property type="entry name" value="ALDEHYDE DEHYDROGENASE"/>
    <property type="match status" value="1"/>
</dbReference>
<evidence type="ECO:0000313" key="2">
    <source>
        <dbReference type="EMBL" id="MUI13718.1"/>
    </source>
</evidence>
<keyword evidence="3" id="KW-1185">Reference proteome</keyword>
<dbReference type="OrthoDB" id="6073217at2"/>
<organism evidence="2 3">
    <name type="scientific">Pseudoduganella dura</name>
    <dbReference type="NCBI Taxonomy" id="321982"/>
    <lineage>
        <taxon>Bacteria</taxon>
        <taxon>Pseudomonadati</taxon>
        <taxon>Pseudomonadota</taxon>
        <taxon>Betaproteobacteria</taxon>
        <taxon>Burkholderiales</taxon>
        <taxon>Oxalobacteraceae</taxon>
        <taxon>Telluria group</taxon>
        <taxon>Pseudoduganella</taxon>
    </lineage>
</organism>
<dbReference type="GO" id="GO:0016491">
    <property type="term" value="F:oxidoreductase activity"/>
    <property type="evidence" value="ECO:0007669"/>
    <property type="project" value="InterPro"/>
</dbReference>
<dbReference type="AlphaFoldDB" id="A0A6I3XM90"/>
<protein>
    <submittedName>
        <fullName evidence="2">Molybdopterin-dependent oxidoreductase</fullName>
    </submittedName>
</protein>
<dbReference type="PANTHER" id="PTHR47495:SF1">
    <property type="entry name" value="BLL3820 PROTEIN"/>
    <property type="match status" value="1"/>
</dbReference>
<dbReference type="InterPro" id="IPR000674">
    <property type="entry name" value="Ald_Oxase/Xan_DH_a/b"/>
</dbReference>
<gene>
    <name evidence="2" type="ORF">GJV26_14790</name>
</gene>
<dbReference type="Proteomes" id="UP000431684">
    <property type="component" value="Unassembled WGS sequence"/>
</dbReference>
<dbReference type="EMBL" id="WNWM01000002">
    <property type="protein sequence ID" value="MUI13718.1"/>
    <property type="molecule type" value="Genomic_DNA"/>
</dbReference>
<sequence length="742" mass="79396">MSIDNQVNTGRRAFLGGGALVVAFSLLPSLARAEFNGMGVPPVANPKLAGSLQRTPMLDAWIRIAPDGRVTVCSGKVELGTGVRTALMQVACEQLALPLQEIQFIAGDTDLTPNEGFTAGSHTMADSGTALLHASAQVATLLREGAARRWGVAPRQVRLREGRAVGPGGRSMHFGEAIAGITLRRAASEVSELKPPVTYSVIGKAVPRVDIPAKVTGGQAYVQDLRLPGMLHARVVRPPRPGAKLAGVDVDAVRKMKGAHSVVRNGDYLAVIAAEEWHAIQAMYALTATAKWEGGATLPGPGTIHDYLQRVPSQDEAILQRGGALRPGLRTVRNRYTRQYVLHGSIGPSCAVAHLDVARMTVWTHSQGVFPLRQALAEMLAMKPDAVHCIHAEGSGCYGQNGADDVAADAALLAREVPGRPIRVQLMREQENLWEPFAPAMVSTVVAALGPDNRIDYWQYEVWSGSHNERPGNAGKLLPAQMLARPFVPSPSLPMPQPEGGGDRNALPLYEVPNIRVVNHFLPVTPLRTSAMRSLGAHLNILAIESTMDQLAALARVDTVQFRLAHLAAQPRAQAVIRSAAHRFGWSGQQSARPGHGIGFGFGQYKNTMAYVAIAIEIFFDEDKHEVHVLKVSAAADCGQVVNPDGARNQLEGGIIQSTSWTLLEALRYGEDGVKSFDWATYPILRFSGVPRRIDIALLDQPGQPFLGVAEAAQGPMAAALANAFAHAAGKRALHFPLLAAS</sequence>
<reference evidence="2 3" key="1">
    <citation type="submission" date="2019-11" db="EMBL/GenBank/DDBJ databases">
        <title>Draft Genome Sequences of Six Type Strains of the Genus Massilia.</title>
        <authorList>
            <person name="Miess H."/>
            <person name="Frediansyah A."/>
            <person name="Goeker M."/>
            <person name="Gross H."/>
        </authorList>
    </citation>
    <scope>NUCLEOTIDE SEQUENCE [LARGE SCALE GENOMIC DNA]</scope>
    <source>
        <strain evidence="2 3">DSM 17513</strain>
    </source>
</reference>
<comment type="caution">
    <text evidence="2">The sequence shown here is derived from an EMBL/GenBank/DDBJ whole genome shotgun (WGS) entry which is preliminary data.</text>
</comment>
<dbReference type="Gene3D" id="3.90.1170.50">
    <property type="entry name" value="Aldehyde oxidase/xanthine dehydrogenase, a/b hammerhead"/>
    <property type="match status" value="1"/>
</dbReference>
<dbReference type="InterPro" id="IPR012368">
    <property type="entry name" value="OxRdtase_Mopterin-bd_su_IorB"/>
</dbReference>
<dbReference type="Pfam" id="PF20256">
    <property type="entry name" value="MoCoBD_2"/>
    <property type="match status" value="2"/>
</dbReference>
<dbReference type="InterPro" id="IPR008274">
    <property type="entry name" value="AldOxase/xan_DH_MoCoBD1"/>
</dbReference>
<dbReference type="PIRSF" id="PIRSF036389">
    <property type="entry name" value="IOR_B"/>
    <property type="match status" value="1"/>
</dbReference>
<dbReference type="Gene3D" id="3.30.365.10">
    <property type="entry name" value="Aldehyde oxidase/xanthine dehydrogenase, molybdopterin binding domain"/>
    <property type="match status" value="4"/>
</dbReference>
<dbReference type="InterPro" id="IPR006311">
    <property type="entry name" value="TAT_signal"/>
</dbReference>